<dbReference type="Gene3D" id="4.10.240.10">
    <property type="entry name" value="Zn(2)-C6 fungal-type DNA-binding domain"/>
    <property type="match status" value="1"/>
</dbReference>
<reference evidence="4" key="1">
    <citation type="journal article" date="2020" name="Stud. Mycol.">
        <title>101 Dothideomycetes genomes: a test case for predicting lifestyles and emergence of pathogens.</title>
        <authorList>
            <person name="Haridas S."/>
            <person name="Albert R."/>
            <person name="Binder M."/>
            <person name="Bloem J."/>
            <person name="Labutti K."/>
            <person name="Salamov A."/>
            <person name="Andreopoulos B."/>
            <person name="Baker S."/>
            <person name="Barry K."/>
            <person name="Bills G."/>
            <person name="Bluhm B."/>
            <person name="Cannon C."/>
            <person name="Castanera R."/>
            <person name="Culley D."/>
            <person name="Daum C."/>
            <person name="Ezra D."/>
            <person name="Gonzalez J."/>
            <person name="Henrissat B."/>
            <person name="Kuo A."/>
            <person name="Liang C."/>
            <person name="Lipzen A."/>
            <person name="Lutzoni F."/>
            <person name="Magnuson J."/>
            <person name="Mondo S."/>
            <person name="Nolan M."/>
            <person name="Ohm R."/>
            <person name="Pangilinan J."/>
            <person name="Park H.-J."/>
            <person name="Ramirez L."/>
            <person name="Alfaro M."/>
            <person name="Sun H."/>
            <person name="Tritt A."/>
            <person name="Yoshinaga Y."/>
            <person name="Zwiers L.-H."/>
            <person name="Turgeon B."/>
            <person name="Goodwin S."/>
            <person name="Spatafora J."/>
            <person name="Crous P."/>
            <person name="Grigoriev I."/>
        </authorList>
    </citation>
    <scope>NUCLEOTIDE SEQUENCE</scope>
    <source>
        <strain evidence="4">CBS 107.79</strain>
    </source>
</reference>
<proteinExistence type="predicted"/>
<dbReference type="PROSITE" id="PS00463">
    <property type="entry name" value="ZN2_CY6_FUNGAL_1"/>
    <property type="match status" value="1"/>
</dbReference>
<protein>
    <recommendedName>
        <fullName evidence="3">Zn(2)-C6 fungal-type domain-containing protein</fullName>
    </recommendedName>
</protein>
<evidence type="ECO:0000256" key="1">
    <source>
        <dbReference type="ARBA" id="ARBA00023242"/>
    </source>
</evidence>
<dbReference type="AlphaFoldDB" id="A0A6A5VK79"/>
<dbReference type="EMBL" id="ML976662">
    <property type="protein sequence ID" value="KAF1977684.1"/>
    <property type="molecule type" value="Genomic_DNA"/>
</dbReference>
<evidence type="ECO:0000313" key="4">
    <source>
        <dbReference type="EMBL" id="KAF1977684.1"/>
    </source>
</evidence>
<accession>A0A6A5VK79</accession>
<sequence>MADNAPVPWLQDFRLPHGNDDMNVDAVQESGQPLPDVEKGFSDAEDDGLDDLFEERPATQLIGVSPRGKKAIRRLSTDDDNENDAQVQPSPTKKPRITSLFGGPNEEPDYTDEALQAPQTPSTGLGPRLSSLTLNQQEGDGNEGHDGGDGDGPQRLSPALSHQSDGHIHDLLFSSDPIVSYGLRRHINRQGVASTHIDVDQSGNYDPEEAHKFARRAPAKRVAKDNLSSKKWKGKGKAKQKKLIVRLRFKAIGSVINIMEDEENWPEGHSELDSEDEAARVNLLPLQRTSTPGAESQPQIPLPDPADIKQDLTGHPEARGCKQCCRDGAECSMVSDGQYPCKGCSVNKDVECQPITEPGWTGPCDRCEAQGQPCSFENANANGNPQGAMCDECLSVDNTNCEPRRPKTYKIDRVDLNELLYVEGRDKYKACTYCRENKKRCSLLKTPDDAPPCKQCKQAKVGCHFYAATPAAALGKAKVMRKNKGKNHDTEGDEVPVKANRTFLEQIAPEFSIPGSDLFTEEDMAYVAGLDSTAEDEKTDEEPEETEELEAMEDSEGHRGVLTTIKTSFAHPMIFSVQPGAVTDCNFCGFPVFGMVGHFERDVHVIEWSNGLGYTEFGNGHRDSKKATTMCHNCTMDRIQIAVCPSHALADMEIKDSPEFEAVSEDLLCTIGGTPEVQEQLKRWCSMCFTPATHKCCTHQAHISASEDDENPLSIDGCGLRLCRGCNQRLDQLYGGDLNIMIAAFDNMPKAREPAENSDAAGEGEQGTVRADVGLLKADGLLMRCVESMAD</sequence>
<gene>
    <name evidence="4" type="ORF">BU23DRAFT_271413</name>
</gene>
<feature type="compositionally biased region" description="Acidic residues" evidence="2">
    <location>
        <begin position="533"/>
        <end position="554"/>
    </location>
</feature>
<dbReference type="SUPFAM" id="SSF57701">
    <property type="entry name" value="Zn2/Cys6 DNA-binding domain"/>
    <property type="match status" value="1"/>
</dbReference>
<feature type="compositionally biased region" description="Acidic residues" evidence="2">
    <location>
        <begin position="43"/>
        <end position="53"/>
    </location>
</feature>
<feature type="region of interest" description="Disordered" evidence="2">
    <location>
        <begin position="1"/>
        <end position="163"/>
    </location>
</feature>
<name>A0A6A5VK79_9PLEO</name>
<dbReference type="CDD" id="cd00067">
    <property type="entry name" value="GAL4"/>
    <property type="match status" value="1"/>
</dbReference>
<dbReference type="OrthoDB" id="5303703at2759"/>
<dbReference type="InterPro" id="IPR036864">
    <property type="entry name" value="Zn2-C6_fun-type_DNA-bd_sf"/>
</dbReference>
<dbReference type="PROSITE" id="PS50048">
    <property type="entry name" value="ZN2_CY6_FUNGAL_2"/>
    <property type="match status" value="1"/>
</dbReference>
<feature type="region of interest" description="Disordered" evidence="2">
    <location>
        <begin position="214"/>
        <end position="235"/>
    </location>
</feature>
<dbReference type="GO" id="GO:0008270">
    <property type="term" value="F:zinc ion binding"/>
    <property type="evidence" value="ECO:0007669"/>
    <property type="project" value="InterPro"/>
</dbReference>
<dbReference type="GO" id="GO:0000981">
    <property type="term" value="F:DNA-binding transcription factor activity, RNA polymerase II-specific"/>
    <property type="evidence" value="ECO:0007669"/>
    <property type="project" value="InterPro"/>
</dbReference>
<keyword evidence="1" id="KW-0539">Nucleus</keyword>
<feature type="domain" description="Zn(2)-C6 fungal-type" evidence="3">
    <location>
        <begin position="430"/>
        <end position="465"/>
    </location>
</feature>
<feature type="region of interest" description="Disordered" evidence="2">
    <location>
        <begin position="532"/>
        <end position="557"/>
    </location>
</feature>
<dbReference type="InterPro" id="IPR001138">
    <property type="entry name" value="Zn2Cys6_DnaBD"/>
</dbReference>
<keyword evidence="5" id="KW-1185">Reference proteome</keyword>
<organism evidence="4 5">
    <name type="scientific">Bimuria novae-zelandiae CBS 107.79</name>
    <dbReference type="NCBI Taxonomy" id="1447943"/>
    <lineage>
        <taxon>Eukaryota</taxon>
        <taxon>Fungi</taxon>
        <taxon>Dikarya</taxon>
        <taxon>Ascomycota</taxon>
        <taxon>Pezizomycotina</taxon>
        <taxon>Dothideomycetes</taxon>
        <taxon>Pleosporomycetidae</taxon>
        <taxon>Pleosporales</taxon>
        <taxon>Massarineae</taxon>
        <taxon>Didymosphaeriaceae</taxon>
        <taxon>Bimuria</taxon>
    </lineage>
</organism>
<dbReference type="Proteomes" id="UP000800036">
    <property type="component" value="Unassembled WGS sequence"/>
</dbReference>
<evidence type="ECO:0000256" key="2">
    <source>
        <dbReference type="SAM" id="MobiDB-lite"/>
    </source>
</evidence>
<evidence type="ECO:0000259" key="3">
    <source>
        <dbReference type="PROSITE" id="PS50048"/>
    </source>
</evidence>
<evidence type="ECO:0000313" key="5">
    <source>
        <dbReference type="Proteomes" id="UP000800036"/>
    </source>
</evidence>